<keyword evidence="1" id="KW-0812">Transmembrane</keyword>
<dbReference type="AlphaFoldDB" id="E8MXW2"/>
<dbReference type="KEGG" id="atm:ANT_21670"/>
<organism evidence="2 3">
    <name type="scientific">Anaerolinea thermophila (strain DSM 14523 / JCM 11388 / NBRC 100420 / UNI-1)</name>
    <dbReference type="NCBI Taxonomy" id="926569"/>
    <lineage>
        <taxon>Bacteria</taxon>
        <taxon>Bacillati</taxon>
        <taxon>Chloroflexota</taxon>
        <taxon>Anaerolineae</taxon>
        <taxon>Anaerolineales</taxon>
        <taxon>Anaerolineaceae</taxon>
        <taxon>Anaerolinea</taxon>
    </lineage>
</organism>
<sequence>MRMQDWRWYGVYGLVVGLTGLGIWRLIEPWLWEREYVVRLLATFGVAVLLGGVLHEGLHLREALRQGASWDGVKAGWLRFRVEKPLEVGAYRRVMVAPLLLPVVFGGLVAIFDERQGLLTALVWLLGSADDLADWAALWGKKGWVTRRVGEGLRLHGGEP</sequence>
<name>E8MXW2_ANATU</name>
<feature type="transmembrane region" description="Helical" evidence="1">
    <location>
        <begin position="6"/>
        <end position="24"/>
    </location>
</feature>
<dbReference type="InParanoid" id="E8MXW2"/>
<keyword evidence="1" id="KW-0472">Membrane</keyword>
<dbReference type="Proteomes" id="UP000008922">
    <property type="component" value="Chromosome"/>
</dbReference>
<keyword evidence="3" id="KW-1185">Reference proteome</keyword>
<dbReference type="STRING" id="926569.ANT_21670"/>
<dbReference type="HOGENOM" id="CLU_1648623_0_0_0"/>
<accession>E8MXW2</accession>
<dbReference type="OrthoDB" id="9841454at2"/>
<feature type="transmembrane region" description="Helical" evidence="1">
    <location>
        <begin position="90"/>
        <end position="112"/>
    </location>
</feature>
<evidence type="ECO:0008006" key="4">
    <source>
        <dbReference type="Google" id="ProtNLM"/>
    </source>
</evidence>
<dbReference type="RefSeq" id="WP_013560563.1">
    <property type="nucleotide sequence ID" value="NC_014960.1"/>
</dbReference>
<evidence type="ECO:0000256" key="1">
    <source>
        <dbReference type="SAM" id="Phobius"/>
    </source>
</evidence>
<reference evidence="2 3" key="1">
    <citation type="submission" date="2010-12" db="EMBL/GenBank/DDBJ databases">
        <title>Whole genome sequence of Anaerolinea thermophila UNI-1.</title>
        <authorList>
            <person name="Narita-Yamada S."/>
            <person name="Kishi E."/>
            <person name="Watanabe Y."/>
            <person name="Takasaki K."/>
            <person name="Ankai A."/>
            <person name="Oguchi A."/>
            <person name="Fukui S."/>
            <person name="Takahashi M."/>
            <person name="Yashiro I."/>
            <person name="Hosoyama A."/>
            <person name="Sekiguchi Y."/>
            <person name="Hanada S."/>
            <person name="Fujita N."/>
        </authorList>
    </citation>
    <scope>NUCLEOTIDE SEQUENCE [LARGE SCALE GENOMIC DNA]</scope>
    <source>
        <strain evidence="3">DSM 14523 / JCM 11388 / NBRC 100420 / UNI-1</strain>
    </source>
</reference>
<feature type="transmembrane region" description="Helical" evidence="1">
    <location>
        <begin position="36"/>
        <end position="54"/>
    </location>
</feature>
<keyword evidence="1" id="KW-1133">Transmembrane helix</keyword>
<dbReference type="EMBL" id="AP012029">
    <property type="protein sequence ID" value="BAJ64193.1"/>
    <property type="molecule type" value="Genomic_DNA"/>
</dbReference>
<gene>
    <name evidence="2" type="ordered locus">ANT_21670</name>
</gene>
<protein>
    <recommendedName>
        <fullName evidence="4">DUF3267 domain-containing protein</fullName>
    </recommendedName>
</protein>
<evidence type="ECO:0000313" key="3">
    <source>
        <dbReference type="Proteomes" id="UP000008922"/>
    </source>
</evidence>
<evidence type="ECO:0000313" key="2">
    <source>
        <dbReference type="EMBL" id="BAJ64193.1"/>
    </source>
</evidence>
<proteinExistence type="predicted"/>